<dbReference type="EMBL" id="CP045892">
    <property type="protein sequence ID" value="QQP52191.1"/>
    <property type="molecule type" value="Genomic_DNA"/>
</dbReference>
<dbReference type="GO" id="GO:0030286">
    <property type="term" value="C:dynein complex"/>
    <property type="evidence" value="ECO:0007669"/>
    <property type="project" value="InterPro"/>
</dbReference>
<gene>
    <name evidence="1" type="ORF">FKW44_004249</name>
</gene>
<organism evidence="1 2">
    <name type="scientific">Caligus rogercresseyi</name>
    <name type="common">Sea louse</name>
    <dbReference type="NCBI Taxonomy" id="217165"/>
    <lineage>
        <taxon>Eukaryota</taxon>
        <taxon>Metazoa</taxon>
        <taxon>Ecdysozoa</taxon>
        <taxon>Arthropoda</taxon>
        <taxon>Crustacea</taxon>
        <taxon>Multicrustacea</taxon>
        <taxon>Hexanauplia</taxon>
        <taxon>Copepoda</taxon>
        <taxon>Siphonostomatoida</taxon>
        <taxon>Caligidae</taxon>
        <taxon>Caligus</taxon>
    </lineage>
</organism>
<proteinExistence type="predicted"/>
<dbReference type="GO" id="GO:0007017">
    <property type="term" value="P:microtubule-based process"/>
    <property type="evidence" value="ECO:0007669"/>
    <property type="project" value="InterPro"/>
</dbReference>
<dbReference type="Pfam" id="PF01221">
    <property type="entry name" value="Dynein_light"/>
    <property type="match status" value="1"/>
</dbReference>
<evidence type="ECO:0000313" key="1">
    <source>
        <dbReference type="EMBL" id="QQP52191.1"/>
    </source>
</evidence>
<sequence length="93" mass="10679">KIKRNLDIAYGPSWQVIIGENFTFNIDYEDQCLFYLILGPVGILAWKCGDMLQCEVNHYTKARKNPGGMSVFRGEKAYVPSSHRIKDTSKHKK</sequence>
<keyword evidence="2" id="KW-1185">Reference proteome</keyword>
<dbReference type="InterPro" id="IPR037177">
    <property type="entry name" value="DLC_sf"/>
</dbReference>
<dbReference type="Proteomes" id="UP000595437">
    <property type="component" value="Chromosome 3"/>
</dbReference>
<dbReference type="SUPFAM" id="SSF54648">
    <property type="entry name" value="DLC"/>
    <property type="match status" value="1"/>
</dbReference>
<evidence type="ECO:0000313" key="2">
    <source>
        <dbReference type="Proteomes" id="UP000595437"/>
    </source>
</evidence>
<dbReference type="AlphaFoldDB" id="A0A7T8HLB3"/>
<feature type="non-terminal residue" evidence="1">
    <location>
        <position position="1"/>
    </location>
</feature>
<accession>A0A7T8HLB3</accession>
<protein>
    <submittedName>
        <fullName evidence="1">Dynein light chain</fullName>
    </submittedName>
</protein>
<reference evidence="2" key="1">
    <citation type="submission" date="2021-01" db="EMBL/GenBank/DDBJ databases">
        <title>Caligus Genome Assembly.</title>
        <authorList>
            <person name="Gallardo-Escarate C."/>
        </authorList>
    </citation>
    <scope>NUCLEOTIDE SEQUENCE [LARGE SCALE GENOMIC DNA]</scope>
</reference>
<dbReference type="InterPro" id="IPR001372">
    <property type="entry name" value="Dynein_light_chain_typ-1/2"/>
</dbReference>
<dbReference type="Gene3D" id="3.30.740.10">
    <property type="entry name" value="Protein Inhibitor Of Neuronal Nitric Oxide Synthase"/>
    <property type="match status" value="1"/>
</dbReference>
<dbReference type="OrthoDB" id="6506078at2759"/>
<name>A0A7T8HLB3_CALRO</name>